<evidence type="ECO:0000259" key="5">
    <source>
        <dbReference type="PROSITE" id="PS50110"/>
    </source>
</evidence>
<reference evidence="6 7" key="1">
    <citation type="submission" date="2018-05" db="EMBL/GenBank/DDBJ databases">
        <title>Complete Genome Sequence of Methylobacterium sp. 17Sr1-28.</title>
        <authorList>
            <person name="Srinivasan S."/>
        </authorList>
    </citation>
    <scope>NUCLEOTIDE SEQUENCE [LARGE SCALE GENOMIC DNA]</scope>
    <source>
        <strain evidence="6 7">17Sr1-28</strain>
    </source>
</reference>
<evidence type="ECO:0000256" key="2">
    <source>
        <dbReference type="ARBA" id="ARBA00023015"/>
    </source>
</evidence>
<dbReference type="AlphaFoldDB" id="A0A2U8WP21"/>
<dbReference type="PANTHER" id="PTHR44591">
    <property type="entry name" value="STRESS RESPONSE REGULATOR PROTEIN 1"/>
    <property type="match status" value="1"/>
</dbReference>
<dbReference type="SUPFAM" id="SSF52172">
    <property type="entry name" value="CheY-like"/>
    <property type="match status" value="1"/>
</dbReference>
<dbReference type="Gene3D" id="3.40.50.2300">
    <property type="match status" value="1"/>
</dbReference>
<evidence type="ECO:0000313" key="7">
    <source>
        <dbReference type="Proteomes" id="UP000245444"/>
    </source>
</evidence>
<protein>
    <submittedName>
        <fullName evidence="6">Response regulator</fullName>
    </submittedName>
</protein>
<dbReference type="InterPro" id="IPR011006">
    <property type="entry name" value="CheY-like_superfamily"/>
</dbReference>
<dbReference type="KEGG" id="mtea:DK419_12650"/>
<evidence type="ECO:0000256" key="4">
    <source>
        <dbReference type="PROSITE-ProRule" id="PRU00169"/>
    </source>
</evidence>
<evidence type="ECO:0000256" key="3">
    <source>
        <dbReference type="ARBA" id="ARBA00023163"/>
    </source>
</evidence>
<feature type="domain" description="Response regulatory" evidence="5">
    <location>
        <begin position="10"/>
        <end position="125"/>
    </location>
</feature>
<dbReference type="CDD" id="cd17546">
    <property type="entry name" value="REC_hyHK_CKI1_RcsC-like"/>
    <property type="match status" value="1"/>
</dbReference>
<keyword evidence="3" id="KW-0804">Transcription</keyword>
<dbReference type="InterPro" id="IPR050595">
    <property type="entry name" value="Bact_response_regulator"/>
</dbReference>
<sequence length="133" mass="14052">MSQPSTAPVTVLVVDDSKLARAVALRLVRQLRPDWALREASNADEALAMVAGEPIDVALLDFNMPGKDGLALAEELRAGRPAMPIAVISANIQDEVIARARQLDAAFLAKPLTGEALAGFLSGASLRLRRSAP</sequence>
<dbReference type="GO" id="GO:0000160">
    <property type="term" value="P:phosphorelay signal transduction system"/>
    <property type="evidence" value="ECO:0007669"/>
    <property type="project" value="InterPro"/>
</dbReference>
<dbReference type="SMART" id="SM00448">
    <property type="entry name" value="REC"/>
    <property type="match status" value="1"/>
</dbReference>
<proteinExistence type="predicted"/>
<evidence type="ECO:0000256" key="1">
    <source>
        <dbReference type="ARBA" id="ARBA00022553"/>
    </source>
</evidence>
<dbReference type="EMBL" id="CP029553">
    <property type="protein sequence ID" value="AWN47056.1"/>
    <property type="molecule type" value="Genomic_DNA"/>
</dbReference>
<evidence type="ECO:0000313" key="6">
    <source>
        <dbReference type="EMBL" id="AWN47056.1"/>
    </source>
</evidence>
<gene>
    <name evidence="6" type="ORF">DK419_12650</name>
</gene>
<feature type="modified residue" description="4-aspartylphosphate" evidence="4">
    <location>
        <position position="61"/>
    </location>
</feature>
<dbReference type="InterPro" id="IPR001789">
    <property type="entry name" value="Sig_transdc_resp-reg_receiver"/>
</dbReference>
<dbReference type="Pfam" id="PF00072">
    <property type="entry name" value="Response_reg"/>
    <property type="match status" value="1"/>
</dbReference>
<name>A0A2U8WP21_9HYPH</name>
<dbReference type="PROSITE" id="PS50110">
    <property type="entry name" value="RESPONSE_REGULATORY"/>
    <property type="match status" value="1"/>
</dbReference>
<dbReference type="PANTHER" id="PTHR44591:SF3">
    <property type="entry name" value="RESPONSE REGULATORY DOMAIN-CONTAINING PROTEIN"/>
    <property type="match status" value="1"/>
</dbReference>
<keyword evidence="1 4" id="KW-0597">Phosphoprotein</keyword>
<organism evidence="6 7">
    <name type="scientific">Methylobacterium terrae</name>
    <dbReference type="NCBI Taxonomy" id="2202827"/>
    <lineage>
        <taxon>Bacteria</taxon>
        <taxon>Pseudomonadati</taxon>
        <taxon>Pseudomonadota</taxon>
        <taxon>Alphaproteobacteria</taxon>
        <taxon>Hyphomicrobiales</taxon>
        <taxon>Methylobacteriaceae</taxon>
        <taxon>Methylobacterium</taxon>
    </lineage>
</organism>
<keyword evidence="2" id="KW-0805">Transcription regulation</keyword>
<accession>A0A2U8WP21</accession>
<dbReference type="OrthoDB" id="7569831at2"/>
<keyword evidence="7" id="KW-1185">Reference proteome</keyword>
<dbReference type="Proteomes" id="UP000245444">
    <property type="component" value="Chromosome"/>
</dbReference>